<dbReference type="HOGENOM" id="CLU_015748_0_0_1"/>
<organism evidence="21 22">
    <name type="scientific">Leersia perrieri</name>
    <dbReference type="NCBI Taxonomy" id="77586"/>
    <lineage>
        <taxon>Eukaryota</taxon>
        <taxon>Viridiplantae</taxon>
        <taxon>Streptophyta</taxon>
        <taxon>Embryophyta</taxon>
        <taxon>Tracheophyta</taxon>
        <taxon>Spermatophyta</taxon>
        <taxon>Magnoliopsida</taxon>
        <taxon>Liliopsida</taxon>
        <taxon>Poales</taxon>
        <taxon>Poaceae</taxon>
        <taxon>BOP clade</taxon>
        <taxon>Oryzoideae</taxon>
        <taxon>Oryzeae</taxon>
        <taxon>Oryzinae</taxon>
        <taxon>Leersia</taxon>
    </lineage>
</organism>
<dbReference type="GO" id="GO:0008270">
    <property type="term" value="F:zinc ion binding"/>
    <property type="evidence" value="ECO:0007669"/>
    <property type="project" value="UniProtKB-KW"/>
</dbReference>
<dbReference type="GO" id="GO:0005737">
    <property type="term" value="C:cytoplasm"/>
    <property type="evidence" value="ECO:0007669"/>
    <property type="project" value="UniProtKB-ARBA"/>
</dbReference>
<dbReference type="Gene3D" id="1.20.120.1750">
    <property type="match status" value="1"/>
</dbReference>
<feature type="region of interest" description="Disordered" evidence="18">
    <location>
        <begin position="72"/>
        <end position="136"/>
    </location>
</feature>
<reference evidence="21 22" key="1">
    <citation type="submission" date="2012-08" db="EMBL/GenBank/DDBJ databases">
        <title>Oryza genome evolution.</title>
        <authorList>
            <person name="Wing R.A."/>
        </authorList>
    </citation>
    <scope>NUCLEOTIDE SEQUENCE</scope>
</reference>
<evidence type="ECO:0000256" key="4">
    <source>
        <dbReference type="ARBA" id="ARBA00004167"/>
    </source>
</evidence>
<evidence type="ECO:0000256" key="16">
    <source>
        <dbReference type="ARBA" id="ARBA00023136"/>
    </source>
</evidence>
<dbReference type="InterPro" id="IPR002867">
    <property type="entry name" value="IBR_dom"/>
</dbReference>
<dbReference type="SMART" id="SM00184">
    <property type="entry name" value="RING"/>
    <property type="match status" value="2"/>
</dbReference>
<feature type="region of interest" description="Disordered" evidence="18">
    <location>
        <begin position="455"/>
        <end position="475"/>
    </location>
</feature>
<evidence type="ECO:0000256" key="13">
    <source>
        <dbReference type="ARBA" id="ARBA00022786"/>
    </source>
</evidence>
<protein>
    <recommendedName>
        <fullName evidence="7">RBR-type E3 ubiquitin transferase</fullName>
        <ecNumber evidence="7">2.3.2.31</ecNumber>
    </recommendedName>
</protein>
<dbReference type="GO" id="GO:0016567">
    <property type="term" value="P:protein ubiquitination"/>
    <property type="evidence" value="ECO:0007669"/>
    <property type="project" value="InterPro"/>
</dbReference>
<evidence type="ECO:0000256" key="5">
    <source>
        <dbReference type="ARBA" id="ARBA00004906"/>
    </source>
</evidence>
<evidence type="ECO:0000256" key="7">
    <source>
        <dbReference type="ARBA" id="ARBA00012251"/>
    </source>
</evidence>
<dbReference type="PANTHER" id="PTHR11685">
    <property type="entry name" value="RBR FAMILY RING FINGER AND IBR DOMAIN-CONTAINING"/>
    <property type="match status" value="1"/>
</dbReference>
<dbReference type="Gramene" id="LPERR09G08080.1">
    <property type="protein sequence ID" value="LPERR09G08080.1"/>
    <property type="gene ID" value="LPERR09G08080"/>
</dbReference>
<evidence type="ECO:0000256" key="17">
    <source>
        <dbReference type="PROSITE-ProRule" id="PRU00175"/>
    </source>
</evidence>
<dbReference type="InterPro" id="IPR018957">
    <property type="entry name" value="Znf_C3HC4_RING-type"/>
</dbReference>
<dbReference type="PROSITE" id="PS51873">
    <property type="entry name" value="TRIAD"/>
    <property type="match status" value="1"/>
</dbReference>
<dbReference type="STRING" id="77586.A0A0D9XE21"/>
<proteinExistence type="inferred from homology"/>
<dbReference type="PROSITE" id="PS50089">
    <property type="entry name" value="ZF_RING_2"/>
    <property type="match status" value="1"/>
</dbReference>
<keyword evidence="11" id="KW-0677">Repeat</keyword>
<comment type="subcellular location">
    <subcellularLocation>
        <location evidence="4">Membrane</location>
        <topology evidence="4">Single-pass membrane protein</topology>
    </subcellularLocation>
</comment>
<keyword evidence="9" id="KW-0812">Transmembrane</keyword>
<dbReference type="FunFam" id="3.30.40.10:FF:000051">
    <property type="entry name" value="RBR-type E3 ubiquitin transferase"/>
    <property type="match status" value="1"/>
</dbReference>
<evidence type="ECO:0000256" key="2">
    <source>
        <dbReference type="ARBA" id="ARBA00001947"/>
    </source>
</evidence>
<evidence type="ECO:0000259" key="20">
    <source>
        <dbReference type="PROSITE" id="PS51873"/>
    </source>
</evidence>
<dbReference type="CDD" id="cd22584">
    <property type="entry name" value="Rcat_RBR_unk"/>
    <property type="match status" value="1"/>
</dbReference>
<keyword evidence="22" id="KW-1185">Reference proteome</keyword>
<dbReference type="InterPro" id="IPR031127">
    <property type="entry name" value="E3_UB_ligase_RBR"/>
</dbReference>
<evidence type="ECO:0000256" key="11">
    <source>
        <dbReference type="ARBA" id="ARBA00022737"/>
    </source>
</evidence>
<dbReference type="Gene3D" id="3.30.40.10">
    <property type="entry name" value="Zinc/RING finger domain, C3HC4 (zinc finger)"/>
    <property type="match status" value="1"/>
</dbReference>
<feature type="region of interest" description="Disordered" evidence="18">
    <location>
        <begin position="202"/>
        <end position="233"/>
    </location>
</feature>
<keyword evidence="15" id="KW-1133">Transmembrane helix</keyword>
<comment type="pathway">
    <text evidence="5">Protein modification; protein ubiquitination.</text>
</comment>
<keyword evidence="10" id="KW-0479">Metal-binding</keyword>
<dbReference type="InterPro" id="IPR001841">
    <property type="entry name" value="Znf_RING"/>
</dbReference>
<name>A0A0D9XE21_9ORYZ</name>
<dbReference type="SMART" id="SM00647">
    <property type="entry name" value="IBR"/>
    <property type="match status" value="2"/>
</dbReference>
<dbReference type="InterPro" id="IPR044066">
    <property type="entry name" value="TRIAD_supradom"/>
</dbReference>
<dbReference type="EnsemblPlants" id="LPERR09G08080.1">
    <property type="protein sequence ID" value="LPERR09G08080.1"/>
    <property type="gene ID" value="LPERR09G08080"/>
</dbReference>
<evidence type="ECO:0000259" key="19">
    <source>
        <dbReference type="PROSITE" id="PS50089"/>
    </source>
</evidence>
<keyword evidence="14" id="KW-0862">Zinc</keyword>
<comment type="catalytic activity">
    <reaction evidence="1">
        <text>[E2 ubiquitin-conjugating enzyme]-S-ubiquitinyl-L-cysteine + [acceptor protein]-L-lysine = [E2 ubiquitin-conjugating enzyme]-L-cysteine + [acceptor protein]-N(6)-ubiquitinyl-L-lysine.</text>
        <dbReference type="EC" id="2.3.2.31"/>
    </reaction>
</comment>
<reference evidence="22" key="2">
    <citation type="submission" date="2013-12" db="EMBL/GenBank/DDBJ databases">
        <authorList>
            <person name="Yu Y."/>
            <person name="Lee S."/>
            <person name="de Baynast K."/>
            <person name="Wissotski M."/>
            <person name="Liu L."/>
            <person name="Talag J."/>
            <person name="Goicoechea J."/>
            <person name="Angelova A."/>
            <person name="Jetty R."/>
            <person name="Kudrna D."/>
            <person name="Golser W."/>
            <person name="Rivera L."/>
            <person name="Zhang J."/>
            <person name="Wing R."/>
        </authorList>
    </citation>
    <scope>NUCLEOTIDE SEQUENCE</scope>
</reference>
<evidence type="ECO:0000256" key="1">
    <source>
        <dbReference type="ARBA" id="ARBA00001798"/>
    </source>
</evidence>
<dbReference type="AlphaFoldDB" id="A0A0D9XE21"/>
<keyword evidence="16" id="KW-0472">Membrane</keyword>
<evidence type="ECO:0000256" key="12">
    <source>
        <dbReference type="ARBA" id="ARBA00022771"/>
    </source>
</evidence>
<keyword evidence="8" id="KW-0808">Transferase</keyword>
<accession>A0A0D9XE21</accession>
<evidence type="ECO:0000256" key="9">
    <source>
        <dbReference type="ARBA" id="ARBA00022692"/>
    </source>
</evidence>
<evidence type="ECO:0000256" key="3">
    <source>
        <dbReference type="ARBA" id="ARBA00003976"/>
    </source>
</evidence>
<evidence type="ECO:0000256" key="18">
    <source>
        <dbReference type="SAM" id="MobiDB-lite"/>
    </source>
</evidence>
<evidence type="ECO:0000256" key="14">
    <source>
        <dbReference type="ARBA" id="ARBA00022833"/>
    </source>
</evidence>
<evidence type="ECO:0000256" key="10">
    <source>
        <dbReference type="ARBA" id="ARBA00022723"/>
    </source>
</evidence>
<dbReference type="Pfam" id="PF01485">
    <property type="entry name" value="IBR"/>
    <property type="match status" value="1"/>
</dbReference>
<dbReference type="EC" id="2.3.2.31" evidence="7"/>
<feature type="domain" description="RING-type" evidence="20">
    <location>
        <begin position="481"/>
        <end position="698"/>
    </location>
</feature>
<evidence type="ECO:0000313" key="22">
    <source>
        <dbReference type="Proteomes" id="UP000032180"/>
    </source>
</evidence>
<reference evidence="21" key="3">
    <citation type="submission" date="2015-04" db="UniProtKB">
        <authorList>
            <consortium name="EnsemblPlants"/>
        </authorList>
    </citation>
    <scope>IDENTIFICATION</scope>
</reference>
<comment type="similarity">
    <text evidence="6">Belongs to the RBR family. Ariadne subfamily.</text>
</comment>
<feature type="region of interest" description="Disordered" evidence="18">
    <location>
        <begin position="415"/>
        <end position="436"/>
    </location>
</feature>
<evidence type="ECO:0000313" key="21">
    <source>
        <dbReference type="EnsemblPlants" id="LPERR09G08080.1"/>
    </source>
</evidence>
<feature type="domain" description="RING-type" evidence="19">
    <location>
        <begin position="485"/>
        <end position="530"/>
    </location>
</feature>
<evidence type="ECO:0000256" key="8">
    <source>
        <dbReference type="ARBA" id="ARBA00022679"/>
    </source>
</evidence>
<dbReference type="GO" id="GO:0061630">
    <property type="term" value="F:ubiquitin protein ligase activity"/>
    <property type="evidence" value="ECO:0007669"/>
    <property type="project" value="UniProtKB-EC"/>
</dbReference>
<dbReference type="Proteomes" id="UP000032180">
    <property type="component" value="Chromosome 9"/>
</dbReference>
<comment type="function">
    <text evidence="3">Might act as an E3 ubiquitin-protein ligase, or as part of E3 complex, which accepts ubiquitin from specific E2 ubiquitin-conjugating enzymes and then transfers it to substrates.</text>
</comment>
<dbReference type="SUPFAM" id="SSF57850">
    <property type="entry name" value="RING/U-box"/>
    <property type="match status" value="2"/>
</dbReference>
<dbReference type="eggNOG" id="KOG1812">
    <property type="taxonomic scope" value="Eukaryota"/>
</dbReference>
<feature type="region of interest" description="Disordered" evidence="18">
    <location>
        <begin position="1"/>
        <end position="27"/>
    </location>
</feature>
<dbReference type="InterPro" id="IPR017907">
    <property type="entry name" value="Znf_RING_CS"/>
</dbReference>
<dbReference type="Pfam" id="PF00097">
    <property type="entry name" value="zf-C3HC4"/>
    <property type="match status" value="1"/>
</dbReference>
<keyword evidence="13" id="KW-0833">Ubl conjugation pathway</keyword>
<keyword evidence="12 17" id="KW-0863">Zinc-finger</keyword>
<feature type="region of interest" description="Disordered" evidence="18">
    <location>
        <begin position="301"/>
        <end position="350"/>
    </location>
</feature>
<comment type="cofactor">
    <cofactor evidence="2">
        <name>Zn(2+)</name>
        <dbReference type="ChEBI" id="CHEBI:29105"/>
    </cofactor>
</comment>
<dbReference type="PROSITE" id="PS00518">
    <property type="entry name" value="ZF_RING_1"/>
    <property type="match status" value="1"/>
</dbReference>
<dbReference type="InterPro" id="IPR013083">
    <property type="entry name" value="Znf_RING/FYVE/PHD"/>
</dbReference>
<sequence length="698" mass="74185">MEDEKPQHAAATGSRSPTSNRHPPAAAAVDQVMQQNIDLNVDADAAAAFLAADEAFAHEVFMEQLMELDHHGNDDSLLGGGSSSAPGWGPTNQLPIQFMGSSSSASGSGGAQRDDISAASAAGGDEAPPLPAPAFERYVPPHARSLPVPRPFVMTGQPMPIGAHYTPAPARSAPAIAPAPAAALPQTPLSQVMLAAAAETQAASSSTGDIAADRPGAAARTRPPHRGCNGGRAGGGLRQILGVPHRTCAADAARWARAANAMARLGRGGSLPLDGQYGRLWTRDAPNTPVSAAAGVADTPATSAAGIEQSSPAISAGKGKEKVGEQISPPAATAGSIKGRLEEKEEEKEDEILEEYTNLVQDDDVSMKRQALLADRDTPAVFAGMEDGEDNDWYDSIIREAVITELQENPDIQGPLPLITPRSSPSSSTPRLAAAAGDEETFSMSKFYKKWGLRPSDLDPEEAGPSTRQPRVLPLDDDDLPTFDCGICFDTLPLLDLFRVLRCDHKFCLECMTTYIDGKVREGAVPVPCPDTDCKKRADGDDDAGILHPEGCKKAIDFTSFIDWGLRLAEGAVPHDRRAYCPNRRCGILLETSGEKKPAMAACPECQMLLCAGCGMEWRTADDADHRECPGPYVAATMKLADERRWKQCPQCKNLVERTAGCRVITCRCRIAFCYLCGLQMGQVMEGKEKCQCDGATF</sequence>
<dbReference type="GO" id="GO:0031090">
    <property type="term" value="C:organelle membrane"/>
    <property type="evidence" value="ECO:0007669"/>
    <property type="project" value="UniProtKB-ARBA"/>
</dbReference>
<evidence type="ECO:0000256" key="15">
    <source>
        <dbReference type="ARBA" id="ARBA00022989"/>
    </source>
</evidence>
<evidence type="ECO:0000256" key="6">
    <source>
        <dbReference type="ARBA" id="ARBA00005884"/>
    </source>
</evidence>